<evidence type="ECO:0000313" key="1">
    <source>
        <dbReference type="EMBL" id="WMV08987.1"/>
    </source>
</evidence>
<proteinExistence type="predicted"/>
<sequence length="15" mass="1805">MVHDCQYRPGCRLRA</sequence>
<accession>A0AAF0PQV5</accession>
<dbReference type="Proteomes" id="UP001234989">
    <property type="component" value="Chromosome 1"/>
</dbReference>
<name>A0AAF0PQV5_SOLVR</name>
<protein>
    <submittedName>
        <fullName evidence="1">Uncharacterized protein</fullName>
    </submittedName>
</protein>
<dbReference type="EMBL" id="CP133612">
    <property type="protein sequence ID" value="WMV08987.1"/>
    <property type="molecule type" value="Genomic_DNA"/>
</dbReference>
<gene>
    <name evidence="1" type="ORF">MTR67_002372</name>
</gene>
<reference evidence="1" key="1">
    <citation type="submission" date="2023-08" db="EMBL/GenBank/DDBJ databases">
        <title>A de novo genome assembly of Solanum verrucosum Schlechtendal, a Mexican diploid species geographically isolated from the other diploid A-genome species in potato relatives.</title>
        <authorList>
            <person name="Hosaka K."/>
        </authorList>
    </citation>
    <scope>NUCLEOTIDE SEQUENCE</scope>
    <source>
        <tissue evidence="1">Young leaves</tissue>
    </source>
</reference>
<organism evidence="1 2">
    <name type="scientific">Solanum verrucosum</name>
    <dbReference type="NCBI Taxonomy" id="315347"/>
    <lineage>
        <taxon>Eukaryota</taxon>
        <taxon>Viridiplantae</taxon>
        <taxon>Streptophyta</taxon>
        <taxon>Embryophyta</taxon>
        <taxon>Tracheophyta</taxon>
        <taxon>Spermatophyta</taxon>
        <taxon>Magnoliopsida</taxon>
        <taxon>eudicotyledons</taxon>
        <taxon>Gunneridae</taxon>
        <taxon>Pentapetalae</taxon>
        <taxon>asterids</taxon>
        <taxon>lamiids</taxon>
        <taxon>Solanales</taxon>
        <taxon>Solanaceae</taxon>
        <taxon>Solanoideae</taxon>
        <taxon>Solaneae</taxon>
        <taxon>Solanum</taxon>
    </lineage>
</organism>
<keyword evidence="2" id="KW-1185">Reference proteome</keyword>
<evidence type="ECO:0000313" key="2">
    <source>
        <dbReference type="Proteomes" id="UP001234989"/>
    </source>
</evidence>